<dbReference type="AlphaFoldDB" id="A0A182SPA0"/>
<name>A0A182SPA0_9DIPT</name>
<feature type="region of interest" description="Disordered" evidence="1">
    <location>
        <begin position="1"/>
        <end position="115"/>
    </location>
</feature>
<feature type="compositionally biased region" description="Low complexity" evidence="1">
    <location>
        <begin position="80"/>
        <end position="103"/>
    </location>
</feature>
<feature type="region of interest" description="Disordered" evidence="1">
    <location>
        <begin position="149"/>
        <end position="179"/>
    </location>
</feature>
<dbReference type="Proteomes" id="UP000075901">
    <property type="component" value="Unassembled WGS sequence"/>
</dbReference>
<proteinExistence type="predicted"/>
<reference evidence="3" key="1">
    <citation type="submission" date="2013-09" db="EMBL/GenBank/DDBJ databases">
        <title>The Genome Sequence of Anopheles maculatus species B.</title>
        <authorList>
            <consortium name="The Broad Institute Genomics Platform"/>
            <person name="Neafsey D.E."/>
            <person name="Besansky N."/>
            <person name="Howell P."/>
            <person name="Walton C."/>
            <person name="Young S.K."/>
            <person name="Zeng Q."/>
            <person name="Gargeya S."/>
            <person name="Fitzgerald M."/>
            <person name="Haas B."/>
            <person name="Abouelleil A."/>
            <person name="Allen A.W."/>
            <person name="Alvarado L."/>
            <person name="Arachchi H.M."/>
            <person name="Berlin A.M."/>
            <person name="Chapman S.B."/>
            <person name="Gainer-Dewar J."/>
            <person name="Goldberg J."/>
            <person name="Griggs A."/>
            <person name="Gujja S."/>
            <person name="Hansen M."/>
            <person name="Howarth C."/>
            <person name="Imamovic A."/>
            <person name="Ireland A."/>
            <person name="Larimer J."/>
            <person name="McCowan C."/>
            <person name="Murphy C."/>
            <person name="Pearson M."/>
            <person name="Poon T.W."/>
            <person name="Priest M."/>
            <person name="Roberts A."/>
            <person name="Saif S."/>
            <person name="Shea T."/>
            <person name="Sisk P."/>
            <person name="Sykes S."/>
            <person name="Wortman J."/>
            <person name="Nusbaum C."/>
            <person name="Birren B."/>
        </authorList>
    </citation>
    <scope>NUCLEOTIDE SEQUENCE [LARGE SCALE GENOMIC DNA]</scope>
    <source>
        <strain evidence="3">maculatus3</strain>
    </source>
</reference>
<accession>A0A182SPA0</accession>
<feature type="compositionally biased region" description="Polar residues" evidence="1">
    <location>
        <begin position="154"/>
        <end position="163"/>
    </location>
</feature>
<feature type="compositionally biased region" description="Basic residues" evidence="1">
    <location>
        <begin position="41"/>
        <end position="52"/>
    </location>
</feature>
<evidence type="ECO:0000313" key="2">
    <source>
        <dbReference type="EnsemblMetazoa" id="AMAM010719-PA"/>
    </source>
</evidence>
<evidence type="ECO:0000313" key="3">
    <source>
        <dbReference type="Proteomes" id="UP000075901"/>
    </source>
</evidence>
<sequence length="179" mass="18862">MATISTGTSSSSPRITSSTGTTASTTTPSVLALHQSAHHQPALHHLQHHLQHLHQPPGVNPVEGTTTTTDGHHHHHQHQAHLQQQQQQQQQHQHQQVGQHPHQLGLPTGSAGSEMHYPSYIHPGYDPGSYYSGGPGSGLDYGGGVLGAPLQPTDYKSGSSVVSSARYHPYGGGSSGSSN</sequence>
<dbReference type="EnsemblMetazoa" id="AMAM010719-RA">
    <property type="protein sequence ID" value="AMAM010719-PA"/>
    <property type="gene ID" value="AMAM010719"/>
</dbReference>
<organism evidence="2 3">
    <name type="scientific">Anopheles maculatus</name>
    <dbReference type="NCBI Taxonomy" id="74869"/>
    <lineage>
        <taxon>Eukaryota</taxon>
        <taxon>Metazoa</taxon>
        <taxon>Ecdysozoa</taxon>
        <taxon>Arthropoda</taxon>
        <taxon>Hexapoda</taxon>
        <taxon>Insecta</taxon>
        <taxon>Pterygota</taxon>
        <taxon>Neoptera</taxon>
        <taxon>Endopterygota</taxon>
        <taxon>Diptera</taxon>
        <taxon>Nematocera</taxon>
        <taxon>Culicoidea</taxon>
        <taxon>Culicidae</taxon>
        <taxon>Anophelinae</taxon>
        <taxon>Anopheles</taxon>
        <taxon>Anopheles maculatus group</taxon>
    </lineage>
</organism>
<evidence type="ECO:0000256" key="1">
    <source>
        <dbReference type="SAM" id="MobiDB-lite"/>
    </source>
</evidence>
<reference evidence="2" key="2">
    <citation type="submission" date="2020-05" db="UniProtKB">
        <authorList>
            <consortium name="EnsemblMetazoa"/>
        </authorList>
    </citation>
    <scope>IDENTIFICATION</scope>
    <source>
        <strain evidence="2">maculatus3</strain>
    </source>
</reference>
<feature type="compositionally biased region" description="Gly residues" evidence="1">
    <location>
        <begin position="170"/>
        <end position="179"/>
    </location>
</feature>
<protein>
    <submittedName>
        <fullName evidence="2">Uncharacterized protein</fullName>
    </submittedName>
</protein>
<feature type="compositionally biased region" description="Low complexity" evidence="1">
    <location>
        <begin position="1"/>
        <end position="40"/>
    </location>
</feature>
<keyword evidence="3" id="KW-1185">Reference proteome</keyword>
<dbReference type="VEuPathDB" id="VectorBase:AMAM010719"/>